<dbReference type="PANTHER" id="PTHR10732:SF0">
    <property type="entry name" value="40S RIBOSOMAL PROTEIN S17"/>
    <property type="match status" value="1"/>
</dbReference>
<sequence>MYPTAVPSPLQGMISNVNETSLILEWSEPWDLGARDDLLYNVICKKCRGGPGAGGPQPAHALGLTECRVHISHLLAHTRYTFEVQAVNGVLGKSPLLPRYAAVNIITNQAGPGSDQNGEEGGPGHHRKYYMRLGNDFYTNKCVCEEMVIIPSKKLCNKIAGYYVTQLMKRIQRGPVRGISIKLQEEERERRDNYVPEVSALDQEIIEVDTDTKEMLKLLRMSNLLIPSAGIRATHCTSQNSSNKTDGALLPGNLRSGFLLESAISGSAFMELQTPVSSGTSPAHCAQRAATPRR</sequence>
<evidence type="ECO:0000256" key="4">
    <source>
        <dbReference type="SAM" id="MobiDB-lite"/>
    </source>
</evidence>
<dbReference type="InterPro" id="IPR003961">
    <property type="entry name" value="FN3_dom"/>
</dbReference>
<dbReference type="InterPro" id="IPR013783">
    <property type="entry name" value="Ig-like_fold"/>
</dbReference>
<evidence type="ECO:0000313" key="7">
    <source>
        <dbReference type="Proteomes" id="UP001266305"/>
    </source>
</evidence>
<proteinExistence type="inferred from homology"/>
<dbReference type="EMBL" id="JASSZA010000006">
    <property type="protein sequence ID" value="KAK2107932.1"/>
    <property type="molecule type" value="Genomic_DNA"/>
</dbReference>
<dbReference type="SMART" id="SM00060">
    <property type="entry name" value="FN3"/>
    <property type="match status" value="1"/>
</dbReference>
<reference evidence="6 7" key="1">
    <citation type="submission" date="2023-05" db="EMBL/GenBank/DDBJ databases">
        <title>B98-5 Cell Line De Novo Hybrid Assembly: An Optical Mapping Approach.</title>
        <authorList>
            <person name="Kananen K."/>
            <person name="Auerbach J.A."/>
            <person name="Kautto E."/>
            <person name="Blachly J.S."/>
        </authorList>
    </citation>
    <scope>NUCLEOTIDE SEQUENCE [LARGE SCALE GENOMIC DNA]</scope>
    <source>
        <strain evidence="6">B95-8</strain>
        <tissue evidence="6">Cell line</tissue>
    </source>
</reference>
<keyword evidence="3" id="KW-0687">Ribonucleoprotein</keyword>
<accession>A0ABQ9VHU8</accession>
<name>A0ABQ9VHU8_SAGOE</name>
<dbReference type="Gene3D" id="1.10.60.20">
    <property type="entry name" value="Ribosomal protein S17e-like"/>
    <property type="match status" value="1"/>
</dbReference>
<dbReference type="PROSITE" id="PS50853">
    <property type="entry name" value="FN3"/>
    <property type="match status" value="1"/>
</dbReference>
<keyword evidence="2" id="KW-0689">Ribosomal protein</keyword>
<evidence type="ECO:0000256" key="2">
    <source>
        <dbReference type="ARBA" id="ARBA00022980"/>
    </source>
</evidence>
<dbReference type="Pfam" id="PF00833">
    <property type="entry name" value="Ribosomal_S17e"/>
    <property type="match status" value="1"/>
</dbReference>
<evidence type="ECO:0000313" key="6">
    <source>
        <dbReference type="EMBL" id="KAK2107932.1"/>
    </source>
</evidence>
<dbReference type="Gene3D" id="2.60.40.10">
    <property type="entry name" value="Immunoglobulins"/>
    <property type="match status" value="1"/>
</dbReference>
<evidence type="ECO:0000259" key="5">
    <source>
        <dbReference type="PROSITE" id="PS50853"/>
    </source>
</evidence>
<feature type="domain" description="Fibronectin type-III" evidence="5">
    <location>
        <begin position="6"/>
        <end position="110"/>
    </location>
</feature>
<dbReference type="InterPro" id="IPR001210">
    <property type="entry name" value="Ribosomal_eS17"/>
</dbReference>
<comment type="similarity">
    <text evidence="1">Belongs to the eukaryotic ribosomal protein eS17 family.</text>
</comment>
<dbReference type="SUPFAM" id="SSF49265">
    <property type="entry name" value="Fibronectin type III"/>
    <property type="match status" value="1"/>
</dbReference>
<dbReference type="InterPro" id="IPR036116">
    <property type="entry name" value="FN3_sf"/>
</dbReference>
<gene>
    <name evidence="6" type="ORF">P7K49_013097</name>
</gene>
<evidence type="ECO:0000256" key="1">
    <source>
        <dbReference type="ARBA" id="ARBA00010444"/>
    </source>
</evidence>
<comment type="caution">
    <text evidence="6">The sequence shown here is derived from an EMBL/GenBank/DDBJ whole genome shotgun (WGS) entry which is preliminary data.</text>
</comment>
<keyword evidence="7" id="KW-1185">Reference proteome</keyword>
<dbReference type="CDD" id="cd00063">
    <property type="entry name" value="FN3"/>
    <property type="match status" value="1"/>
</dbReference>
<dbReference type="PANTHER" id="PTHR10732">
    <property type="entry name" value="40S RIBOSOMAL PROTEIN S17"/>
    <property type="match status" value="1"/>
</dbReference>
<dbReference type="InterPro" id="IPR036401">
    <property type="entry name" value="Ribosomal_eS17_sf"/>
</dbReference>
<dbReference type="Proteomes" id="UP001266305">
    <property type="component" value="Unassembled WGS sequence"/>
</dbReference>
<feature type="region of interest" description="Disordered" evidence="4">
    <location>
        <begin position="275"/>
        <end position="294"/>
    </location>
</feature>
<evidence type="ECO:0000256" key="3">
    <source>
        <dbReference type="ARBA" id="ARBA00023274"/>
    </source>
</evidence>
<dbReference type="SUPFAM" id="SSF116820">
    <property type="entry name" value="Rps17e-like"/>
    <property type="match status" value="1"/>
</dbReference>
<organism evidence="6 7">
    <name type="scientific">Saguinus oedipus</name>
    <name type="common">Cotton-top tamarin</name>
    <name type="synonym">Oedipomidas oedipus</name>
    <dbReference type="NCBI Taxonomy" id="9490"/>
    <lineage>
        <taxon>Eukaryota</taxon>
        <taxon>Metazoa</taxon>
        <taxon>Chordata</taxon>
        <taxon>Craniata</taxon>
        <taxon>Vertebrata</taxon>
        <taxon>Euteleostomi</taxon>
        <taxon>Mammalia</taxon>
        <taxon>Eutheria</taxon>
        <taxon>Euarchontoglires</taxon>
        <taxon>Primates</taxon>
        <taxon>Haplorrhini</taxon>
        <taxon>Platyrrhini</taxon>
        <taxon>Cebidae</taxon>
        <taxon>Callitrichinae</taxon>
        <taxon>Saguinus</taxon>
    </lineage>
</organism>
<protein>
    <recommendedName>
        <fullName evidence="5">Fibronectin type-III domain-containing protein</fullName>
    </recommendedName>
</protein>
<dbReference type="Pfam" id="PF00041">
    <property type="entry name" value="fn3"/>
    <property type="match status" value="1"/>
</dbReference>